<evidence type="ECO:0000256" key="2">
    <source>
        <dbReference type="ARBA" id="ARBA00023125"/>
    </source>
</evidence>
<dbReference type="EMBL" id="VSSQ01121561">
    <property type="protein sequence ID" value="MPN53920.1"/>
    <property type="molecule type" value="Genomic_DNA"/>
</dbReference>
<comment type="caution">
    <text evidence="5">The sequence shown here is derived from an EMBL/GenBank/DDBJ whole genome shotgun (WGS) entry which is preliminary data.</text>
</comment>
<dbReference type="InterPro" id="IPR009057">
    <property type="entry name" value="Homeodomain-like_sf"/>
</dbReference>
<dbReference type="PRINTS" id="PR00032">
    <property type="entry name" value="HTHARAC"/>
</dbReference>
<keyword evidence="2" id="KW-0238">DNA-binding</keyword>
<feature type="domain" description="HTH araC/xylS-type" evidence="4">
    <location>
        <begin position="68"/>
        <end position="166"/>
    </location>
</feature>
<keyword evidence="1" id="KW-0805">Transcription regulation</keyword>
<dbReference type="PROSITE" id="PS01124">
    <property type="entry name" value="HTH_ARAC_FAMILY_2"/>
    <property type="match status" value="1"/>
</dbReference>
<organism evidence="5">
    <name type="scientific">bioreactor metagenome</name>
    <dbReference type="NCBI Taxonomy" id="1076179"/>
    <lineage>
        <taxon>unclassified sequences</taxon>
        <taxon>metagenomes</taxon>
        <taxon>ecological metagenomes</taxon>
    </lineage>
</organism>
<evidence type="ECO:0000256" key="1">
    <source>
        <dbReference type="ARBA" id="ARBA00023015"/>
    </source>
</evidence>
<reference evidence="5" key="1">
    <citation type="submission" date="2019-08" db="EMBL/GenBank/DDBJ databases">
        <authorList>
            <person name="Kucharzyk K."/>
            <person name="Murdoch R.W."/>
            <person name="Higgins S."/>
            <person name="Loffler F."/>
        </authorList>
    </citation>
    <scope>NUCLEOTIDE SEQUENCE</scope>
</reference>
<keyword evidence="3" id="KW-0804">Transcription</keyword>
<evidence type="ECO:0000259" key="4">
    <source>
        <dbReference type="PROSITE" id="PS01124"/>
    </source>
</evidence>
<dbReference type="AlphaFoldDB" id="A0A645ISK5"/>
<gene>
    <name evidence="5" type="primary">rhaS_143</name>
    <name evidence="5" type="ORF">SDC9_201589</name>
</gene>
<proteinExistence type="predicted"/>
<name>A0A645ISK5_9ZZZZ</name>
<dbReference type="SMART" id="SM00342">
    <property type="entry name" value="HTH_ARAC"/>
    <property type="match status" value="1"/>
</dbReference>
<dbReference type="InterPro" id="IPR020449">
    <property type="entry name" value="Tscrpt_reg_AraC-type_HTH"/>
</dbReference>
<evidence type="ECO:0000313" key="5">
    <source>
        <dbReference type="EMBL" id="MPN53920.1"/>
    </source>
</evidence>
<sequence>MKHAYASLLSTFVIYNNKQSQSISEKLEVILSTVYSFDSFPSLVSWAMDTIENDANLIRRSGFSSPVKEALSLIENNFASIGYIKEIADHVNLSLDYFSRVFKKEVGIPISSYLMNYRLDKASVMLKSCDLSIKEVALKVGFENVSYFSRSFKKKFQVQPIVFRVQSKEGEGR</sequence>
<dbReference type="Gene3D" id="1.10.10.60">
    <property type="entry name" value="Homeodomain-like"/>
    <property type="match status" value="2"/>
</dbReference>
<dbReference type="PANTHER" id="PTHR43280:SF2">
    <property type="entry name" value="HTH-TYPE TRANSCRIPTIONAL REGULATOR EXSA"/>
    <property type="match status" value="1"/>
</dbReference>
<dbReference type="SUPFAM" id="SSF46689">
    <property type="entry name" value="Homeodomain-like"/>
    <property type="match status" value="2"/>
</dbReference>
<dbReference type="InterPro" id="IPR018060">
    <property type="entry name" value="HTH_AraC"/>
</dbReference>
<dbReference type="Pfam" id="PF12833">
    <property type="entry name" value="HTH_18"/>
    <property type="match status" value="1"/>
</dbReference>
<evidence type="ECO:0000256" key="3">
    <source>
        <dbReference type="ARBA" id="ARBA00023163"/>
    </source>
</evidence>
<protein>
    <submittedName>
        <fullName evidence="5">HTH-type transcriptional activator RhaS</fullName>
    </submittedName>
</protein>
<accession>A0A645ISK5</accession>
<dbReference type="GO" id="GO:0043565">
    <property type="term" value="F:sequence-specific DNA binding"/>
    <property type="evidence" value="ECO:0007669"/>
    <property type="project" value="InterPro"/>
</dbReference>
<dbReference type="GO" id="GO:0003700">
    <property type="term" value="F:DNA-binding transcription factor activity"/>
    <property type="evidence" value="ECO:0007669"/>
    <property type="project" value="InterPro"/>
</dbReference>
<dbReference type="PANTHER" id="PTHR43280">
    <property type="entry name" value="ARAC-FAMILY TRANSCRIPTIONAL REGULATOR"/>
    <property type="match status" value="1"/>
</dbReference>